<accession>A0A059FNW3</accession>
<evidence type="ECO:0000259" key="1">
    <source>
        <dbReference type="Pfam" id="PF07969"/>
    </source>
</evidence>
<proteinExistence type="predicted"/>
<dbReference type="Gene3D" id="3.20.20.140">
    <property type="entry name" value="Metal-dependent hydrolases"/>
    <property type="match status" value="2"/>
</dbReference>
<dbReference type="Proteomes" id="UP000025171">
    <property type="component" value="Unassembled WGS sequence"/>
</dbReference>
<dbReference type="GO" id="GO:0016812">
    <property type="term" value="F:hydrolase activity, acting on carbon-nitrogen (but not peptide) bonds, in cyclic amides"/>
    <property type="evidence" value="ECO:0007669"/>
    <property type="project" value="TreeGrafter"/>
</dbReference>
<keyword evidence="3" id="KW-1185">Reference proteome</keyword>
<feature type="domain" description="Amidohydrolase 3" evidence="1">
    <location>
        <begin position="49"/>
        <end position="518"/>
    </location>
</feature>
<dbReference type="SUPFAM" id="SSF51338">
    <property type="entry name" value="Composite domain of metallo-dependent hydrolases"/>
    <property type="match status" value="1"/>
</dbReference>
<dbReference type="AlphaFoldDB" id="A0A059FNW3"/>
<dbReference type="eggNOG" id="COG3653">
    <property type="taxonomic scope" value="Bacteria"/>
</dbReference>
<dbReference type="GO" id="GO:0005829">
    <property type="term" value="C:cytosol"/>
    <property type="evidence" value="ECO:0007669"/>
    <property type="project" value="TreeGrafter"/>
</dbReference>
<protein>
    <recommendedName>
        <fullName evidence="1">Amidohydrolase 3 domain-containing protein</fullName>
    </recommendedName>
</protein>
<dbReference type="InterPro" id="IPR050378">
    <property type="entry name" value="Metallo-dep_Hydrolases_sf"/>
</dbReference>
<dbReference type="EMBL" id="ARYK01000004">
    <property type="protein sequence ID" value="KCZ92143.1"/>
    <property type="molecule type" value="Genomic_DNA"/>
</dbReference>
<dbReference type="InterPro" id="IPR032466">
    <property type="entry name" value="Metal_Hydrolase"/>
</dbReference>
<dbReference type="InterPro" id="IPR013108">
    <property type="entry name" value="Amidohydro_3"/>
</dbReference>
<evidence type="ECO:0000313" key="2">
    <source>
        <dbReference type="EMBL" id="KCZ92143.1"/>
    </source>
</evidence>
<organism evidence="2 3">
    <name type="scientific">Hyphomonas johnsonii MHS-2</name>
    <dbReference type="NCBI Taxonomy" id="1280950"/>
    <lineage>
        <taxon>Bacteria</taxon>
        <taxon>Pseudomonadati</taxon>
        <taxon>Pseudomonadota</taxon>
        <taxon>Alphaproteobacteria</taxon>
        <taxon>Hyphomonadales</taxon>
        <taxon>Hyphomonadaceae</taxon>
        <taxon>Hyphomonas</taxon>
    </lineage>
</organism>
<dbReference type="InterPro" id="IPR011059">
    <property type="entry name" value="Metal-dep_hydrolase_composite"/>
</dbReference>
<dbReference type="SUPFAM" id="SSF51556">
    <property type="entry name" value="Metallo-dependent hydrolases"/>
    <property type="match status" value="1"/>
</dbReference>
<dbReference type="Gene3D" id="2.30.40.10">
    <property type="entry name" value="Urease, subunit C, domain 1"/>
    <property type="match status" value="1"/>
</dbReference>
<gene>
    <name evidence="2" type="ORF">HJO_08914</name>
</gene>
<dbReference type="PATRIC" id="fig|1280950.3.peg.1785"/>
<dbReference type="STRING" id="1280950.HJO_08914"/>
<dbReference type="PANTHER" id="PTHR11647:SF1">
    <property type="entry name" value="COLLAPSIN RESPONSE MEDIATOR PROTEIN"/>
    <property type="match status" value="1"/>
</dbReference>
<dbReference type="RefSeq" id="WP_051618448.1">
    <property type="nucleotide sequence ID" value="NZ_ARYK01000004.1"/>
</dbReference>
<dbReference type="OrthoDB" id="9815027at2"/>
<name>A0A059FNW3_9PROT</name>
<reference evidence="2 3" key="1">
    <citation type="journal article" date="2014" name="Antonie Van Leeuwenhoek">
        <title>Hyphomonas beringensis sp. nov. and Hyphomonas chukchiensis sp. nov., isolated from surface seawater of the Bering Sea and Chukchi Sea.</title>
        <authorList>
            <person name="Li C."/>
            <person name="Lai Q."/>
            <person name="Li G."/>
            <person name="Dong C."/>
            <person name="Wang J."/>
            <person name="Liao Y."/>
            <person name="Shao Z."/>
        </authorList>
    </citation>
    <scope>NUCLEOTIDE SEQUENCE [LARGE SCALE GENOMIC DNA]</scope>
    <source>
        <strain evidence="2 3">MHS-2</strain>
    </source>
</reference>
<sequence length="583" mass="64038">MHTKKFDTIIKGGTIVDGTRFPRFRGDIGIVGDEIVEIGNLAGREADTTIDAAGMIVAPGHVDLHTHYDAQIFWDPYCSNSGENGVTTVVTGNCGFGFAPCKPEDRERSMLMMENTEQVPIKQLKLALPWTWETYPEWLDALRAVPKGINLLMFLPVNPLLIYVMGLEAAKSRRPTGEELAEMKRLIHEAMDAGACGIGMSYVGHANSHTDYDGTPMPSDTMHKEDATALASVLGERDEGFIQLLPQLGMTKDFELAELMAAASGRPIVVNVIAPSTMMPDFHLPQLEWLDEMRAKGHQIFGQGFLHRAWSEFNLLEVNINDHIPTWRRLSAVPTVAEKLALIADPAFRKEMIETYDPMQTATGSGPLELIKVSVVKGFPDLEHYVGQTLGEIATAEGKHVVEAMFDISIATEGTADFRTIAPSGDDATLMATALNHPLVLAGTSDGGAHSKFYIGGHWPTEHISWLHRESGVISLEDLHAKMSMDPARVAGIPDRGGLRPGMKADIIIYDYDELRVADGPYELKYDLPGGDWRRYRQSFGYKFILVNGVVTHKDGQSTGAHPGGFVQVTQNRPELRVPVAAE</sequence>
<comment type="caution">
    <text evidence="2">The sequence shown here is derived from an EMBL/GenBank/DDBJ whole genome shotgun (WGS) entry which is preliminary data.</text>
</comment>
<dbReference type="Pfam" id="PF07969">
    <property type="entry name" value="Amidohydro_3"/>
    <property type="match status" value="1"/>
</dbReference>
<evidence type="ECO:0000313" key="3">
    <source>
        <dbReference type="Proteomes" id="UP000025171"/>
    </source>
</evidence>
<dbReference type="PANTHER" id="PTHR11647">
    <property type="entry name" value="HYDRANTOINASE/DIHYDROPYRIMIDINASE FAMILY MEMBER"/>
    <property type="match status" value="1"/>
</dbReference>